<feature type="transmembrane region" description="Helical" evidence="16">
    <location>
        <begin position="33"/>
        <end position="55"/>
    </location>
</feature>
<reference evidence="18 19" key="1">
    <citation type="journal article" date="2013" name="Proc. Natl. Acad. Sci. U.S.A.">
        <title>Fine-scale variation in meiotic recombination in Mimulus inferred from population shotgun sequencing.</title>
        <authorList>
            <person name="Hellsten U."/>
            <person name="Wright K.M."/>
            <person name="Jenkins J."/>
            <person name="Shu S."/>
            <person name="Yuan Y."/>
            <person name="Wessler S.R."/>
            <person name="Schmutz J."/>
            <person name="Willis J.H."/>
            <person name="Rokhsar D.S."/>
        </authorList>
    </citation>
    <scope>NUCLEOTIDE SEQUENCE [LARGE SCALE GENOMIC DNA]</scope>
    <source>
        <strain evidence="19">cv. DUN x IM62</strain>
    </source>
</reference>
<evidence type="ECO:0000256" key="16">
    <source>
        <dbReference type="SAM" id="Phobius"/>
    </source>
</evidence>
<evidence type="ECO:0000313" key="18">
    <source>
        <dbReference type="EMBL" id="EYU34531.1"/>
    </source>
</evidence>
<dbReference type="PANTHER" id="PTHR14155:SF521">
    <property type="entry name" value="RING-H2 FINGER PROTEIN ATL30"/>
    <property type="match status" value="1"/>
</dbReference>
<feature type="domain" description="RING-type" evidence="17">
    <location>
        <begin position="118"/>
        <end position="160"/>
    </location>
</feature>
<comment type="similarity">
    <text evidence="13">Belongs to the RING-type zinc finger family. ATL subfamily.</text>
</comment>
<dbReference type="EC" id="2.3.2.27" evidence="4"/>
<keyword evidence="5" id="KW-0808">Transferase</keyword>
<evidence type="ECO:0000256" key="10">
    <source>
        <dbReference type="ARBA" id="ARBA00022833"/>
    </source>
</evidence>
<protein>
    <recommendedName>
        <fullName evidence="4">RING-type E3 ubiquitin transferase</fullName>
        <ecNumber evidence="4">2.3.2.27</ecNumber>
    </recommendedName>
</protein>
<evidence type="ECO:0000256" key="7">
    <source>
        <dbReference type="ARBA" id="ARBA00022723"/>
    </source>
</evidence>
<proteinExistence type="inferred from homology"/>
<dbReference type="GO" id="GO:0016020">
    <property type="term" value="C:membrane"/>
    <property type="evidence" value="ECO:0007669"/>
    <property type="project" value="UniProtKB-SubCell"/>
</dbReference>
<dbReference type="SMART" id="SM00184">
    <property type="entry name" value="RING"/>
    <property type="match status" value="1"/>
</dbReference>
<sequence length="287" mass="31692">MATAGSIQPMPPPPSPPLQPPLPPVQTYTYPPIIIVLTIVLLIFFFVGFFSVYFCRCFMQNILCTWHIRHSPAGTPVAPANPAAAGGLGLDPLIVQSFPTFLYSTVKEYRKDKYGLECAICLIEFEGSDSLRFLTTCCHVFHQECIDLWLESHKTCPVCRRSLDGPVHTPAKSPIFSGNETERVGDSVRITIDNDEERGGGGGGDKGQDRVSCSNNNDENDTADKLLRSREDDDDRFTLRLPEHVKTRIIVGHSSSKSWTAIGEYKDKDKDKNVGLAEVSDSGNKDS</sequence>
<dbReference type="Proteomes" id="UP000030748">
    <property type="component" value="Unassembled WGS sequence"/>
</dbReference>
<evidence type="ECO:0000256" key="6">
    <source>
        <dbReference type="ARBA" id="ARBA00022692"/>
    </source>
</evidence>
<feature type="region of interest" description="Disordered" evidence="15">
    <location>
        <begin position="191"/>
        <end position="223"/>
    </location>
</feature>
<dbReference type="Pfam" id="PF13639">
    <property type="entry name" value="zf-RING_2"/>
    <property type="match status" value="1"/>
</dbReference>
<comment type="pathway">
    <text evidence="3">Protein modification; protein ubiquitination.</text>
</comment>
<dbReference type="InterPro" id="IPR053238">
    <property type="entry name" value="RING-H2_zinc_finger"/>
</dbReference>
<keyword evidence="7" id="KW-0479">Metal-binding</keyword>
<dbReference type="CDD" id="cd16461">
    <property type="entry name" value="RING-H2_EL5-like"/>
    <property type="match status" value="1"/>
</dbReference>
<evidence type="ECO:0000256" key="14">
    <source>
        <dbReference type="PROSITE-ProRule" id="PRU00175"/>
    </source>
</evidence>
<dbReference type="InterPro" id="IPR013083">
    <property type="entry name" value="Znf_RING/FYVE/PHD"/>
</dbReference>
<keyword evidence="8 14" id="KW-0863">Zinc-finger</keyword>
<dbReference type="PROSITE" id="PS50089">
    <property type="entry name" value="ZF_RING_2"/>
    <property type="match status" value="1"/>
</dbReference>
<evidence type="ECO:0000256" key="11">
    <source>
        <dbReference type="ARBA" id="ARBA00022989"/>
    </source>
</evidence>
<dbReference type="InterPro" id="IPR001841">
    <property type="entry name" value="Znf_RING"/>
</dbReference>
<keyword evidence="11 16" id="KW-1133">Transmembrane helix</keyword>
<evidence type="ECO:0000313" key="19">
    <source>
        <dbReference type="Proteomes" id="UP000030748"/>
    </source>
</evidence>
<name>A0A022R2U4_ERYGU</name>
<evidence type="ECO:0000256" key="4">
    <source>
        <dbReference type="ARBA" id="ARBA00012483"/>
    </source>
</evidence>
<keyword evidence="10" id="KW-0862">Zinc</keyword>
<evidence type="ECO:0000256" key="2">
    <source>
        <dbReference type="ARBA" id="ARBA00004167"/>
    </source>
</evidence>
<comment type="subcellular location">
    <subcellularLocation>
        <location evidence="2">Membrane</location>
        <topology evidence="2">Single-pass membrane protein</topology>
    </subcellularLocation>
</comment>
<dbReference type="AlphaFoldDB" id="A0A022R2U4"/>
<dbReference type="GO" id="GO:0061630">
    <property type="term" value="F:ubiquitin protein ligase activity"/>
    <property type="evidence" value="ECO:0007669"/>
    <property type="project" value="UniProtKB-EC"/>
</dbReference>
<organism evidence="18 19">
    <name type="scientific">Erythranthe guttata</name>
    <name type="common">Yellow monkey flower</name>
    <name type="synonym">Mimulus guttatus</name>
    <dbReference type="NCBI Taxonomy" id="4155"/>
    <lineage>
        <taxon>Eukaryota</taxon>
        <taxon>Viridiplantae</taxon>
        <taxon>Streptophyta</taxon>
        <taxon>Embryophyta</taxon>
        <taxon>Tracheophyta</taxon>
        <taxon>Spermatophyta</taxon>
        <taxon>Magnoliopsida</taxon>
        <taxon>eudicotyledons</taxon>
        <taxon>Gunneridae</taxon>
        <taxon>Pentapetalae</taxon>
        <taxon>asterids</taxon>
        <taxon>lamiids</taxon>
        <taxon>Lamiales</taxon>
        <taxon>Phrymaceae</taxon>
        <taxon>Erythranthe</taxon>
    </lineage>
</organism>
<evidence type="ECO:0000256" key="5">
    <source>
        <dbReference type="ARBA" id="ARBA00022679"/>
    </source>
</evidence>
<dbReference type="GO" id="GO:0008270">
    <property type="term" value="F:zinc ion binding"/>
    <property type="evidence" value="ECO:0007669"/>
    <property type="project" value="UniProtKB-KW"/>
</dbReference>
<evidence type="ECO:0000256" key="12">
    <source>
        <dbReference type="ARBA" id="ARBA00023136"/>
    </source>
</evidence>
<dbReference type="PhylomeDB" id="A0A022R2U4"/>
<evidence type="ECO:0000259" key="17">
    <source>
        <dbReference type="PROSITE" id="PS50089"/>
    </source>
</evidence>
<dbReference type="Gene3D" id="3.30.40.10">
    <property type="entry name" value="Zinc/RING finger domain, C3HC4 (zinc finger)"/>
    <property type="match status" value="1"/>
</dbReference>
<dbReference type="eggNOG" id="KOG0800">
    <property type="taxonomic scope" value="Eukaryota"/>
</dbReference>
<keyword evidence="6 16" id="KW-0812">Transmembrane</keyword>
<evidence type="ECO:0000256" key="13">
    <source>
        <dbReference type="ARBA" id="ARBA00024209"/>
    </source>
</evidence>
<dbReference type="SUPFAM" id="SSF57850">
    <property type="entry name" value="RING/U-box"/>
    <property type="match status" value="1"/>
</dbReference>
<keyword evidence="19" id="KW-1185">Reference proteome</keyword>
<gene>
    <name evidence="18" type="ORF">MIMGU_mgv1a011264mg</name>
</gene>
<evidence type="ECO:0000256" key="3">
    <source>
        <dbReference type="ARBA" id="ARBA00004906"/>
    </source>
</evidence>
<evidence type="ECO:0000256" key="15">
    <source>
        <dbReference type="SAM" id="MobiDB-lite"/>
    </source>
</evidence>
<dbReference type="FunFam" id="3.30.40.10:FF:000187">
    <property type="entry name" value="E3 ubiquitin-protein ligase ATL6"/>
    <property type="match status" value="1"/>
</dbReference>
<keyword evidence="9" id="KW-0833">Ubl conjugation pathway</keyword>
<accession>A0A022R2U4</accession>
<evidence type="ECO:0000256" key="8">
    <source>
        <dbReference type="ARBA" id="ARBA00022771"/>
    </source>
</evidence>
<comment type="catalytic activity">
    <reaction evidence="1">
        <text>S-ubiquitinyl-[E2 ubiquitin-conjugating enzyme]-L-cysteine + [acceptor protein]-L-lysine = [E2 ubiquitin-conjugating enzyme]-L-cysteine + N(6)-ubiquitinyl-[acceptor protein]-L-lysine.</text>
        <dbReference type="EC" id="2.3.2.27"/>
    </reaction>
</comment>
<evidence type="ECO:0000256" key="9">
    <source>
        <dbReference type="ARBA" id="ARBA00022786"/>
    </source>
</evidence>
<dbReference type="PANTHER" id="PTHR14155">
    <property type="entry name" value="RING FINGER DOMAIN-CONTAINING"/>
    <property type="match status" value="1"/>
</dbReference>
<keyword evidence="12 16" id="KW-0472">Membrane</keyword>
<evidence type="ECO:0000256" key="1">
    <source>
        <dbReference type="ARBA" id="ARBA00000900"/>
    </source>
</evidence>
<dbReference type="EMBL" id="KI630679">
    <property type="protein sequence ID" value="EYU34531.1"/>
    <property type="molecule type" value="Genomic_DNA"/>
</dbReference>